<feature type="chain" id="PRO_5020604744" evidence="1">
    <location>
        <begin position="23"/>
        <end position="126"/>
    </location>
</feature>
<gene>
    <name evidence="2" type="ORF">EV378_2999</name>
</gene>
<comment type="caution">
    <text evidence="2">The sequence shown here is derived from an EMBL/GenBank/DDBJ whole genome shotgun (WGS) entry which is preliminary data.</text>
</comment>
<feature type="signal peptide" evidence="1">
    <location>
        <begin position="1"/>
        <end position="22"/>
    </location>
</feature>
<evidence type="ECO:0000313" key="2">
    <source>
        <dbReference type="EMBL" id="TCK27140.1"/>
    </source>
</evidence>
<organism evidence="2 3">
    <name type="scientific">Pseudonocardia endophytica</name>
    <dbReference type="NCBI Taxonomy" id="401976"/>
    <lineage>
        <taxon>Bacteria</taxon>
        <taxon>Bacillati</taxon>
        <taxon>Actinomycetota</taxon>
        <taxon>Actinomycetes</taxon>
        <taxon>Pseudonocardiales</taxon>
        <taxon>Pseudonocardiaceae</taxon>
        <taxon>Pseudonocardia</taxon>
    </lineage>
</organism>
<dbReference type="RefSeq" id="WP_132425438.1">
    <property type="nucleotide sequence ID" value="NZ_SMFZ01000001.1"/>
</dbReference>
<sequence length="126" mass="12726">MVRRALAFCVSAVVLGAAPACAALPSGATPQAPTVAPAASADGVTRVRLDHRSGADQAAPVVMVPRGGTVELVVGSDTAERVVVSGIDQVRYVTAGGTVTMRFVATTPADVRLGESGTELGRLDVR</sequence>
<protein>
    <submittedName>
        <fullName evidence="2">Uncharacterized protein</fullName>
    </submittedName>
</protein>
<dbReference type="OrthoDB" id="3578832at2"/>
<proteinExistence type="predicted"/>
<evidence type="ECO:0000256" key="1">
    <source>
        <dbReference type="SAM" id="SignalP"/>
    </source>
</evidence>
<name>A0A4R1I1M6_PSEEN</name>
<dbReference type="AlphaFoldDB" id="A0A4R1I1M6"/>
<reference evidence="2 3" key="1">
    <citation type="submission" date="2019-03" db="EMBL/GenBank/DDBJ databases">
        <title>Sequencing the genomes of 1000 actinobacteria strains.</title>
        <authorList>
            <person name="Klenk H.-P."/>
        </authorList>
    </citation>
    <scope>NUCLEOTIDE SEQUENCE [LARGE SCALE GENOMIC DNA]</scope>
    <source>
        <strain evidence="2 3">DSM 44969</strain>
    </source>
</reference>
<accession>A0A4R1I1M6</accession>
<keyword evidence="3" id="KW-1185">Reference proteome</keyword>
<evidence type="ECO:0000313" key="3">
    <source>
        <dbReference type="Proteomes" id="UP000295560"/>
    </source>
</evidence>
<dbReference type="EMBL" id="SMFZ01000001">
    <property type="protein sequence ID" value="TCK27140.1"/>
    <property type="molecule type" value="Genomic_DNA"/>
</dbReference>
<keyword evidence="1" id="KW-0732">Signal</keyword>
<dbReference type="Proteomes" id="UP000295560">
    <property type="component" value="Unassembled WGS sequence"/>
</dbReference>